<organism evidence="1 2">
    <name type="scientific">Acidithiobacillus caldus (strain ATCC 51756 / DSM 8584 / KU)</name>
    <dbReference type="NCBI Taxonomy" id="637389"/>
    <lineage>
        <taxon>Bacteria</taxon>
        <taxon>Pseudomonadati</taxon>
        <taxon>Pseudomonadota</taxon>
        <taxon>Acidithiobacillia</taxon>
        <taxon>Acidithiobacillales</taxon>
        <taxon>Acidithiobacillaceae</taxon>
        <taxon>Acidithiobacillus</taxon>
    </lineage>
</organism>
<sequence length="179" mass="20663">MQAMNADVLAIFTVGTSASGKSSWAQTQCTRYPELKIRIIERDRLRQEVFAADNRADFSWSQWDPAKEEQVQRLWEEALRQALDQDVLILADTHLDPKRLEEESAWLASLGVRDMAIQYFASEPLVELIRRDQGRPHPVGAAVLREQIQKMQPEERYWEALEAGQQRILRQSKDSVKAT</sequence>
<gene>
    <name evidence="1" type="ORF">Acaty_c0982</name>
</gene>
<dbReference type="Proteomes" id="UP000005522">
    <property type="component" value="Chromosome"/>
</dbReference>
<dbReference type="HOGENOM" id="CLU_1521997_0_0_6"/>
<dbReference type="EMBL" id="CP005986">
    <property type="protein sequence ID" value="AIA54856.1"/>
    <property type="molecule type" value="Genomic_DNA"/>
</dbReference>
<dbReference type="AlphaFoldDB" id="A0A059ZXY7"/>
<name>A0A059ZXY7_ACICK</name>
<dbReference type="KEGG" id="acz:Acaty_c0982"/>
<dbReference type="eggNOG" id="ENOG503135B">
    <property type="taxonomic scope" value="Bacteria"/>
</dbReference>
<protein>
    <recommendedName>
        <fullName evidence="3">AAA family ATPase</fullName>
    </recommendedName>
</protein>
<evidence type="ECO:0000313" key="1">
    <source>
        <dbReference type="EMBL" id="AIA54856.1"/>
    </source>
</evidence>
<dbReference type="Pfam" id="PF13671">
    <property type="entry name" value="AAA_33"/>
    <property type="match status" value="1"/>
</dbReference>
<evidence type="ECO:0008006" key="3">
    <source>
        <dbReference type="Google" id="ProtNLM"/>
    </source>
</evidence>
<dbReference type="Gene3D" id="3.40.50.300">
    <property type="entry name" value="P-loop containing nucleotide triphosphate hydrolases"/>
    <property type="match status" value="1"/>
</dbReference>
<accession>A0A059ZXY7</accession>
<proteinExistence type="predicted"/>
<dbReference type="SUPFAM" id="SSF52540">
    <property type="entry name" value="P-loop containing nucleoside triphosphate hydrolases"/>
    <property type="match status" value="1"/>
</dbReference>
<dbReference type="InterPro" id="IPR027417">
    <property type="entry name" value="P-loop_NTPase"/>
</dbReference>
<reference evidence="1 2" key="1">
    <citation type="journal article" date="2009" name="J. Bacteriol.">
        <title>Draft genome sequence of the extremely acidophilic bacterium Acidithiobacillus caldus ATCC 51756 reveals metabolic versatility in the genus Acidithiobacillus.</title>
        <authorList>
            <person name="Valdes J."/>
            <person name="Quatrini R."/>
            <person name="Hallberg K."/>
            <person name="Dopson M."/>
            <person name="Valenzuela P.D."/>
            <person name="Holmes D.S."/>
        </authorList>
    </citation>
    <scope>NUCLEOTIDE SEQUENCE [LARGE SCALE GENOMIC DNA]</scope>
    <source>
        <strain evidence="2">ATCC 51756 / DSM 8584 / KU</strain>
    </source>
</reference>
<evidence type="ECO:0000313" key="2">
    <source>
        <dbReference type="Proteomes" id="UP000005522"/>
    </source>
</evidence>